<dbReference type="EMBL" id="OU900095">
    <property type="protein sequence ID" value="CAG9859393.1"/>
    <property type="molecule type" value="Genomic_DNA"/>
</dbReference>
<dbReference type="Proteomes" id="UP001153712">
    <property type="component" value="Chromosome 2"/>
</dbReference>
<reference evidence="3" key="1">
    <citation type="submission" date="2022-01" db="EMBL/GenBank/DDBJ databases">
        <authorList>
            <person name="King R."/>
        </authorList>
    </citation>
    <scope>NUCLEOTIDE SEQUENCE</scope>
</reference>
<evidence type="ECO:0000313" key="4">
    <source>
        <dbReference type="Proteomes" id="UP001153712"/>
    </source>
</evidence>
<protein>
    <submittedName>
        <fullName evidence="3">Uncharacterized protein</fullName>
    </submittedName>
</protein>
<dbReference type="AlphaFoldDB" id="A0A9N9XPI8"/>
<dbReference type="OrthoDB" id="6773471at2759"/>
<evidence type="ECO:0000256" key="2">
    <source>
        <dbReference type="SAM" id="SignalP"/>
    </source>
</evidence>
<feature type="region of interest" description="Disordered" evidence="1">
    <location>
        <begin position="27"/>
        <end position="65"/>
    </location>
</feature>
<name>A0A9N9XPI8_PHYSR</name>
<feature type="chain" id="PRO_5040156555" evidence="2">
    <location>
        <begin position="16"/>
        <end position="207"/>
    </location>
</feature>
<evidence type="ECO:0000313" key="3">
    <source>
        <dbReference type="EMBL" id="CAG9859393.1"/>
    </source>
</evidence>
<keyword evidence="2" id="KW-0732">Signal</keyword>
<sequence length="207" mass="23569">MLSLFCLATLPSSRAIMVSFGTNQGPIVPRQPKSTAAQERTIEARSPAPVSENRDDVPNPNTYVPPVPRQYRTKLYAYKPAANLILGTPLDRKYTPNSIPKYHYYKKQLQKLNLGVDYTGPNVFERQEYEFLPKTVLSPSVKYNKPVYLVPVHRQDDRSVPEIGVVYSSGVRYYVPQIVVVAAPQEQLGNPRDENSVYDVEDQKYYQ</sequence>
<keyword evidence="4" id="KW-1185">Reference proteome</keyword>
<feature type="signal peptide" evidence="2">
    <location>
        <begin position="1"/>
        <end position="15"/>
    </location>
</feature>
<proteinExistence type="predicted"/>
<evidence type="ECO:0000256" key="1">
    <source>
        <dbReference type="SAM" id="MobiDB-lite"/>
    </source>
</evidence>
<gene>
    <name evidence="3" type="ORF">PHYEVI_LOCUS5767</name>
</gene>
<organism evidence="3 4">
    <name type="scientific">Phyllotreta striolata</name>
    <name type="common">Striped flea beetle</name>
    <name type="synonym">Crioceris striolata</name>
    <dbReference type="NCBI Taxonomy" id="444603"/>
    <lineage>
        <taxon>Eukaryota</taxon>
        <taxon>Metazoa</taxon>
        <taxon>Ecdysozoa</taxon>
        <taxon>Arthropoda</taxon>
        <taxon>Hexapoda</taxon>
        <taxon>Insecta</taxon>
        <taxon>Pterygota</taxon>
        <taxon>Neoptera</taxon>
        <taxon>Endopterygota</taxon>
        <taxon>Coleoptera</taxon>
        <taxon>Polyphaga</taxon>
        <taxon>Cucujiformia</taxon>
        <taxon>Chrysomeloidea</taxon>
        <taxon>Chrysomelidae</taxon>
        <taxon>Galerucinae</taxon>
        <taxon>Alticini</taxon>
        <taxon>Phyllotreta</taxon>
    </lineage>
</organism>
<accession>A0A9N9XPI8</accession>